<dbReference type="EMBL" id="CM042031">
    <property type="protein sequence ID" value="KAI3785681.1"/>
    <property type="molecule type" value="Genomic_DNA"/>
</dbReference>
<evidence type="ECO:0000313" key="2">
    <source>
        <dbReference type="Proteomes" id="UP001056120"/>
    </source>
</evidence>
<sequence length="299" mass="34645">MHASEEEFERSTQGFLDLGIKWVEPFQIKEESLPEFFTSSSSSYFLLHLVHVYYDNEKLFFCDQDQCFLQTKNESTLNLVCTSALSFEPFLDCNRRMGTDTDEALPHSRHCKDMSWGGTTQSLPGKETVFNRMKELGYRPGFLTPRYLERIRDVYWEQSTLTTELIKVHKQTKKKTHNKKVRQKCTYLEALVHGQLLDSILPYESHLGIYNNSCLPQSDGRFGIQLVDGRKWMDRGNMTPTMTMAHGLSNPRVQGFMKMKKNGGWFPEQKNGGYSSQLQGAFKFRDVSLIDEEEWGIQA</sequence>
<proteinExistence type="predicted"/>
<gene>
    <name evidence="1" type="ORF">L1987_44805</name>
</gene>
<dbReference type="Proteomes" id="UP001056120">
    <property type="component" value="Linkage Group LG14"/>
</dbReference>
<comment type="caution">
    <text evidence="1">The sequence shown here is derived from an EMBL/GenBank/DDBJ whole genome shotgun (WGS) entry which is preliminary data.</text>
</comment>
<reference evidence="2" key="1">
    <citation type="journal article" date="2022" name="Mol. Ecol. Resour.">
        <title>The genomes of chicory, endive, great burdock and yacon provide insights into Asteraceae palaeo-polyploidization history and plant inulin production.</title>
        <authorList>
            <person name="Fan W."/>
            <person name="Wang S."/>
            <person name="Wang H."/>
            <person name="Wang A."/>
            <person name="Jiang F."/>
            <person name="Liu H."/>
            <person name="Zhao H."/>
            <person name="Xu D."/>
            <person name="Zhang Y."/>
        </authorList>
    </citation>
    <scope>NUCLEOTIDE SEQUENCE [LARGE SCALE GENOMIC DNA]</scope>
    <source>
        <strain evidence="2">cv. Yunnan</strain>
    </source>
</reference>
<reference evidence="1 2" key="2">
    <citation type="journal article" date="2022" name="Mol. Ecol. Resour.">
        <title>The genomes of chicory, endive, great burdock and yacon provide insights into Asteraceae paleo-polyploidization history and plant inulin production.</title>
        <authorList>
            <person name="Fan W."/>
            <person name="Wang S."/>
            <person name="Wang H."/>
            <person name="Wang A."/>
            <person name="Jiang F."/>
            <person name="Liu H."/>
            <person name="Zhao H."/>
            <person name="Xu D."/>
            <person name="Zhang Y."/>
        </authorList>
    </citation>
    <scope>NUCLEOTIDE SEQUENCE [LARGE SCALE GENOMIC DNA]</scope>
    <source>
        <strain evidence="2">cv. Yunnan</strain>
        <tissue evidence="1">Leaves</tissue>
    </source>
</reference>
<keyword evidence="2" id="KW-1185">Reference proteome</keyword>
<name>A0ACB9GRM6_9ASTR</name>
<accession>A0ACB9GRM6</accession>
<protein>
    <submittedName>
        <fullName evidence="1">Uncharacterized protein</fullName>
    </submittedName>
</protein>
<organism evidence="1 2">
    <name type="scientific">Smallanthus sonchifolius</name>
    <dbReference type="NCBI Taxonomy" id="185202"/>
    <lineage>
        <taxon>Eukaryota</taxon>
        <taxon>Viridiplantae</taxon>
        <taxon>Streptophyta</taxon>
        <taxon>Embryophyta</taxon>
        <taxon>Tracheophyta</taxon>
        <taxon>Spermatophyta</taxon>
        <taxon>Magnoliopsida</taxon>
        <taxon>eudicotyledons</taxon>
        <taxon>Gunneridae</taxon>
        <taxon>Pentapetalae</taxon>
        <taxon>asterids</taxon>
        <taxon>campanulids</taxon>
        <taxon>Asterales</taxon>
        <taxon>Asteraceae</taxon>
        <taxon>Asteroideae</taxon>
        <taxon>Heliantheae alliance</taxon>
        <taxon>Millerieae</taxon>
        <taxon>Smallanthus</taxon>
    </lineage>
</organism>
<evidence type="ECO:0000313" key="1">
    <source>
        <dbReference type="EMBL" id="KAI3785681.1"/>
    </source>
</evidence>